<keyword evidence="3" id="KW-0812">Transmembrane</keyword>
<evidence type="ECO:0000256" key="2">
    <source>
        <dbReference type="ARBA" id="ARBA00022452"/>
    </source>
</evidence>
<gene>
    <name evidence="8" type="ORF">H6P87_00898</name>
</gene>
<keyword evidence="9" id="KW-1185">Reference proteome</keyword>
<name>A0A9E6MIE8_9RICK</name>
<dbReference type="Proteomes" id="UP000595296">
    <property type="component" value="Chromosome"/>
</dbReference>
<dbReference type="EMBL" id="CP060138">
    <property type="protein sequence ID" value="QQV75345.1"/>
    <property type="molecule type" value="Genomic_DNA"/>
</dbReference>
<evidence type="ECO:0000313" key="9">
    <source>
        <dbReference type="Proteomes" id="UP000595296"/>
    </source>
</evidence>
<feature type="coiled-coil region" evidence="6">
    <location>
        <begin position="46"/>
        <end position="187"/>
    </location>
</feature>
<keyword evidence="2" id="KW-1134">Transmembrane beta strand</keyword>
<dbReference type="PROSITE" id="PS51208">
    <property type="entry name" value="AUTOTRANSPORTER"/>
    <property type="match status" value="1"/>
</dbReference>
<keyword evidence="4" id="KW-0472">Membrane</keyword>
<evidence type="ECO:0000313" key="8">
    <source>
        <dbReference type="EMBL" id="QQV75345.1"/>
    </source>
</evidence>
<evidence type="ECO:0000256" key="4">
    <source>
        <dbReference type="ARBA" id="ARBA00023136"/>
    </source>
</evidence>
<proteinExistence type="predicted"/>
<dbReference type="InterPro" id="IPR006315">
    <property type="entry name" value="OM_autotransptr_brl_dom"/>
</dbReference>
<dbReference type="RefSeq" id="WP_265738127.1">
    <property type="nucleotide sequence ID" value="NZ_CP060138.2"/>
</dbReference>
<evidence type="ECO:0000256" key="5">
    <source>
        <dbReference type="ARBA" id="ARBA00023237"/>
    </source>
</evidence>
<feature type="domain" description="Autotransporter" evidence="7">
    <location>
        <begin position="242"/>
        <end position="376"/>
    </location>
</feature>
<reference evidence="8 9" key="1">
    <citation type="journal article" date="2021" name="Int. J. Syst. Evol. Microbiol.">
        <title>Characterization of a novel transitional group Rickettsia species (Rickettsia tillamookensis sp. nov.) from the western black-legged tick, Ixodes pacificus.</title>
        <authorList>
            <person name="Gauthier D.T."/>
            <person name="Karpathy S.E."/>
            <person name="Grizzard S.L."/>
            <person name="Batra D."/>
            <person name="Rowe L.A."/>
            <person name="Paddock C.D."/>
        </authorList>
    </citation>
    <scope>NUCLEOTIDE SEQUENCE [LARGE SCALE GENOMIC DNA]</scope>
    <source>
        <strain evidence="8 9">Tillamook 23</strain>
    </source>
</reference>
<keyword evidence="6" id="KW-0175">Coiled coil</keyword>
<evidence type="ECO:0000259" key="7">
    <source>
        <dbReference type="PROSITE" id="PS51208"/>
    </source>
</evidence>
<comment type="subcellular location">
    <subcellularLocation>
        <location evidence="1">Cell outer membrane</location>
    </subcellularLocation>
</comment>
<organism evidence="8 9">
    <name type="scientific">Rickettsia tillamookensis</name>
    <dbReference type="NCBI Taxonomy" id="2761623"/>
    <lineage>
        <taxon>Bacteria</taxon>
        <taxon>Pseudomonadati</taxon>
        <taxon>Pseudomonadota</taxon>
        <taxon>Alphaproteobacteria</taxon>
        <taxon>Rickettsiales</taxon>
        <taxon>Rickettsiaceae</taxon>
        <taxon>Rickettsieae</taxon>
        <taxon>Rickettsia</taxon>
        <taxon>spotted fever group</taxon>
    </lineage>
</organism>
<evidence type="ECO:0000256" key="6">
    <source>
        <dbReference type="SAM" id="Coils"/>
    </source>
</evidence>
<evidence type="ECO:0000256" key="1">
    <source>
        <dbReference type="ARBA" id="ARBA00004442"/>
    </source>
</evidence>
<keyword evidence="5" id="KW-0998">Cell outer membrane</keyword>
<evidence type="ECO:0000256" key="3">
    <source>
        <dbReference type="ARBA" id="ARBA00022692"/>
    </source>
</evidence>
<dbReference type="NCBIfam" id="TIGR01414">
    <property type="entry name" value="autotrans_barl"/>
    <property type="match status" value="1"/>
</dbReference>
<sequence length="376" mass="42181">MQRTRELRELIVKLGAPPPPPINAEIPLKIKKIKDLELKIIENKTNNGTKEERKRLKEELEKSRAELEALKKEQEEERIRVLKEKLKEKEEAEAERVGLADEAAAAEAERLADEEAARLEAERLAAEEADRARLAREAEEAERQRLADEAAERQRLEAERQRLANEAAAERQRLADVRLANEAAEAEIAETITMQTAIKEDKEMLSAVHDLSIVHNIQHINSDVMFTRMKNIAVVAAGDEDEKVLDKGAWVSAIYGVNKQGSQKGLTGYRGHASGGTIGFDIGFDNFKDLVGIAYTKLDSKFKSSGSKLHTNIDSHIVALYGQKELPKNFTIQGMFSYNHNIIKSKVNRLGTIASGKYKNDSYNFESLLITKQAII</sequence>
<dbReference type="SUPFAM" id="SSF103515">
    <property type="entry name" value="Autotransporter"/>
    <property type="match status" value="1"/>
</dbReference>
<dbReference type="InterPro" id="IPR005546">
    <property type="entry name" value="Autotransporte_beta"/>
</dbReference>
<accession>A0A9E6MIE8</accession>
<dbReference type="Pfam" id="PF03797">
    <property type="entry name" value="Autotransporter"/>
    <property type="match status" value="1"/>
</dbReference>
<dbReference type="InterPro" id="IPR036709">
    <property type="entry name" value="Autotransporte_beta_dom_sf"/>
</dbReference>
<protein>
    <recommendedName>
        <fullName evidence="7">Autotransporter domain-containing protein</fullName>
    </recommendedName>
</protein>
<dbReference type="Gene3D" id="2.40.128.130">
    <property type="entry name" value="Autotransporter beta-domain"/>
    <property type="match status" value="1"/>
</dbReference>